<keyword evidence="1" id="KW-0812">Transmembrane</keyword>
<sequence>MTTVDTAARVVMMHQGGWDEIALFTGPVVIIALLIFLARRQVPPPDEEDDEVS</sequence>
<evidence type="ECO:0000313" key="2">
    <source>
        <dbReference type="EMBL" id="MBE1494515.1"/>
    </source>
</evidence>
<evidence type="ECO:0000256" key="1">
    <source>
        <dbReference type="SAM" id="Phobius"/>
    </source>
</evidence>
<name>A0ABR9HUC3_9PSEU</name>
<evidence type="ECO:0000313" key="3">
    <source>
        <dbReference type="Proteomes" id="UP000631670"/>
    </source>
</evidence>
<reference evidence="2 3" key="1">
    <citation type="submission" date="2020-10" db="EMBL/GenBank/DDBJ databases">
        <title>Sequencing the genomes of 1000 actinobacteria strains.</title>
        <authorList>
            <person name="Klenk H.-P."/>
        </authorList>
    </citation>
    <scope>NUCLEOTIDE SEQUENCE [LARGE SCALE GENOMIC DNA]</scope>
    <source>
        <strain evidence="2 3">DSM 44653</strain>
    </source>
</reference>
<dbReference type="RefSeq" id="WP_158104260.1">
    <property type="nucleotide sequence ID" value="NZ_JADBEG010000001.1"/>
</dbReference>
<accession>A0ABR9HUC3</accession>
<keyword evidence="1" id="KW-1133">Transmembrane helix</keyword>
<feature type="transmembrane region" description="Helical" evidence="1">
    <location>
        <begin position="21"/>
        <end position="38"/>
    </location>
</feature>
<comment type="caution">
    <text evidence="2">The sequence shown here is derived from an EMBL/GenBank/DDBJ whole genome shotgun (WGS) entry which is preliminary data.</text>
</comment>
<dbReference type="Proteomes" id="UP000631670">
    <property type="component" value="Unassembled WGS sequence"/>
</dbReference>
<gene>
    <name evidence="2" type="ORF">H4696_001615</name>
</gene>
<proteinExistence type="predicted"/>
<organism evidence="2 3">
    <name type="scientific">Amycolatopsis lexingtonensis</name>
    <dbReference type="NCBI Taxonomy" id="218822"/>
    <lineage>
        <taxon>Bacteria</taxon>
        <taxon>Bacillati</taxon>
        <taxon>Actinomycetota</taxon>
        <taxon>Actinomycetes</taxon>
        <taxon>Pseudonocardiales</taxon>
        <taxon>Pseudonocardiaceae</taxon>
        <taxon>Amycolatopsis</taxon>
    </lineage>
</organism>
<protein>
    <submittedName>
        <fullName evidence="2">Uncharacterized protein</fullName>
    </submittedName>
</protein>
<dbReference type="EMBL" id="JADBEG010000001">
    <property type="protein sequence ID" value="MBE1494515.1"/>
    <property type="molecule type" value="Genomic_DNA"/>
</dbReference>
<keyword evidence="3" id="KW-1185">Reference proteome</keyword>
<keyword evidence="1" id="KW-0472">Membrane</keyword>